<organism evidence="1 2">
    <name type="scientific">Rangifer tarandus platyrhynchus</name>
    <name type="common">Svalbard reindeer</name>
    <dbReference type="NCBI Taxonomy" id="3082113"/>
    <lineage>
        <taxon>Eukaryota</taxon>
        <taxon>Metazoa</taxon>
        <taxon>Chordata</taxon>
        <taxon>Craniata</taxon>
        <taxon>Vertebrata</taxon>
        <taxon>Euteleostomi</taxon>
        <taxon>Mammalia</taxon>
        <taxon>Eutheria</taxon>
        <taxon>Laurasiatheria</taxon>
        <taxon>Artiodactyla</taxon>
        <taxon>Ruminantia</taxon>
        <taxon>Pecora</taxon>
        <taxon>Cervidae</taxon>
        <taxon>Odocoileinae</taxon>
        <taxon>Rangifer</taxon>
    </lineage>
</organism>
<proteinExistence type="predicted"/>
<dbReference type="Proteomes" id="UP001162501">
    <property type="component" value="Chromosome 14"/>
</dbReference>
<reference evidence="1" key="1">
    <citation type="submission" date="2023-05" db="EMBL/GenBank/DDBJ databases">
        <authorList>
            <consortium name="ELIXIR-Norway"/>
        </authorList>
    </citation>
    <scope>NUCLEOTIDE SEQUENCE</scope>
</reference>
<evidence type="ECO:0000313" key="2">
    <source>
        <dbReference type="Proteomes" id="UP001162501"/>
    </source>
</evidence>
<sequence>MFGVCELGVLPAGLPRASTAWCRKEGMRLWPGAGPRLGGCPAGSREAACPGSGSPPSTCGPTRPEAGTTATGATPDVHPCHEASPLSWLGPCMGHRRGPPGGIRPGDRRLTREAVGKEGSAKRLSGLSHRDGASCRSMHGSVQEGLRARTSETQRPARERRARRARGAKQCC</sequence>
<name>A0ACB0E4T1_RANTA</name>
<gene>
    <name evidence="1" type="ORF">MRATA1EN3_LOCUS6699</name>
</gene>
<protein>
    <submittedName>
        <fullName evidence="1">Uncharacterized protein</fullName>
    </submittedName>
</protein>
<accession>A0ACB0E4T1</accession>
<evidence type="ECO:0000313" key="1">
    <source>
        <dbReference type="EMBL" id="CAI9695486.1"/>
    </source>
</evidence>
<dbReference type="EMBL" id="OX596098">
    <property type="protein sequence ID" value="CAI9695486.1"/>
    <property type="molecule type" value="Genomic_DNA"/>
</dbReference>